<organism evidence="1 2">
    <name type="scientific">Adiantum capillus-veneris</name>
    <name type="common">Maidenhair fern</name>
    <dbReference type="NCBI Taxonomy" id="13818"/>
    <lineage>
        <taxon>Eukaryota</taxon>
        <taxon>Viridiplantae</taxon>
        <taxon>Streptophyta</taxon>
        <taxon>Embryophyta</taxon>
        <taxon>Tracheophyta</taxon>
        <taxon>Polypodiopsida</taxon>
        <taxon>Polypodiidae</taxon>
        <taxon>Polypodiales</taxon>
        <taxon>Pteridineae</taxon>
        <taxon>Pteridaceae</taxon>
        <taxon>Vittarioideae</taxon>
        <taxon>Adiantum</taxon>
    </lineage>
</organism>
<dbReference type="PANTHER" id="PTHR47763:SF4">
    <property type="entry name" value="ALPHA-PROTEIN KINASE VWKA"/>
    <property type="match status" value="1"/>
</dbReference>
<dbReference type="EMBL" id="JABFUD020000001">
    <property type="protein sequence ID" value="KAI5084349.1"/>
    <property type="molecule type" value="Genomic_DNA"/>
</dbReference>
<proteinExistence type="predicted"/>
<dbReference type="InterPro" id="IPR052969">
    <property type="entry name" value="Thr-specific_kinase-like"/>
</dbReference>
<protein>
    <submittedName>
        <fullName evidence="1">Uncharacterized protein</fullName>
    </submittedName>
</protein>
<reference evidence="1" key="1">
    <citation type="submission" date="2021-01" db="EMBL/GenBank/DDBJ databases">
        <title>Adiantum capillus-veneris genome.</title>
        <authorList>
            <person name="Fang Y."/>
            <person name="Liao Q."/>
        </authorList>
    </citation>
    <scope>NUCLEOTIDE SEQUENCE</scope>
    <source>
        <strain evidence="1">H3</strain>
        <tissue evidence="1">Leaf</tissue>
    </source>
</reference>
<evidence type="ECO:0000313" key="1">
    <source>
        <dbReference type="EMBL" id="KAI5084349.1"/>
    </source>
</evidence>
<dbReference type="OrthoDB" id="544387at2759"/>
<comment type="caution">
    <text evidence="1">The sequence shown here is derived from an EMBL/GenBank/DDBJ whole genome shotgun (WGS) entry which is preliminary data.</text>
</comment>
<dbReference type="PANTHER" id="PTHR47763">
    <property type="entry name" value="ALPHA-PROTEIN KINASE VWKA"/>
    <property type="match status" value="1"/>
</dbReference>
<gene>
    <name evidence="1" type="ORF">GOP47_0000518</name>
</gene>
<name>A0A9D4VE17_ADICA</name>
<evidence type="ECO:0000313" key="2">
    <source>
        <dbReference type="Proteomes" id="UP000886520"/>
    </source>
</evidence>
<dbReference type="Proteomes" id="UP000886520">
    <property type="component" value="Chromosome 1"/>
</dbReference>
<sequence length="284" mass="32192">MKKTSTRTKASEKRQLARGSSINKLEKEKLIHIEASARAFRTREINQLVVKNKVLKIARSISAAYPDSHIHVAFFFYRDHNSKEGCGSCNFRTIFNGSRSTFVESLSCVGTKSGHDTTEDVFSGLATTHKMLTELKRVAGPDSSWIHEDDFQGMHIEDIPTKVVKAAMPDWGSICAQEGQVYKLRKYRDLDEVLLHVEKGIHLELKKTECVQAVCDNFAEEFAHCIHNIREAKKVAFKVVSTLQVQSNTYYNMEKVLNGRGFGQSSITMQAMSMTRKPTQIHYK</sequence>
<keyword evidence="2" id="KW-1185">Reference proteome</keyword>
<accession>A0A9D4VE17</accession>
<dbReference type="AlphaFoldDB" id="A0A9D4VE17"/>